<dbReference type="Pfam" id="PF11887">
    <property type="entry name" value="Mce4_CUP1"/>
    <property type="match status" value="1"/>
</dbReference>
<dbReference type="InterPro" id="IPR024516">
    <property type="entry name" value="Mce_C"/>
</dbReference>
<evidence type="ECO:0000259" key="2">
    <source>
        <dbReference type="Pfam" id="PF11887"/>
    </source>
</evidence>
<dbReference type="Pfam" id="PF02470">
    <property type="entry name" value="MlaD"/>
    <property type="match status" value="1"/>
</dbReference>
<protein>
    <submittedName>
        <fullName evidence="3">MCE family protein</fullName>
    </submittedName>
</protein>
<reference evidence="3 4" key="2">
    <citation type="submission" date="2020-06" db="EMBL/GenBank/DDBJ databases">
        <title>Antribacter stalactiti gen. nov., sp. nov., a new member of the family Nacardiaceae isolated from a cave.</title>
        <authorList>
            <person name="Kim I.S."/>
        </authorList>
    </citation>
    <scope>NUCLEOTIDE SEQUENCE [LARGE SCALE GENOMIC DNA]</scope>
    <source>
        <strain evidence="3 4">YC2-7</strain>
    </source>
</reference>
<reference evidence="3 4" key="1">
    <citation type="submission" date="2019-05" db="EMBL/GenBank/DDBJ databases">
        <authorList>
            <person name="Lee S.D."/>
        </authorList>
    </citation>
    <scope>NUCLEOTIDE SEQUENCE [LARGE SCALE GENOMIC DNA]</scope>
    <source>
        <strain evidence="3 4">YC2-7</strain>
    </source>
</reference>
<dbReference type="PANTHER" id="PTHR33371:SF17">
    <property type="entry name" value="MCE-FAMILY PROTEIN MCE1B"/>
    <property type="match status" value="1"/>
</dbReference>
<accession>A0A848K5A3</accession>
<feature type="domain" description="Mce/MlaD" evidence="1">
    <location>
        <begin position="35"/>
        <end position="108"/>
    </location>
</feature>
<dbReference type="GO" id="GO:0005576">
    <property type="term" value="C:extracellular region"/>
    <property type="evidence" value="ECO:0007669"/>
    <property type="project" value="TreeGrafter"/>
</dbReference>
<comment type="caution">
    <text evidence="3">The sequence shown here is derived from an EMBL/GenBank/DDBJ whole genome shotgun (WGS) entry which is preliminary data.</text>
</comment>
<dbReference type="GO" id="GO:0051701">
    <property type="term" value="P:biological process involved in interaction with host"/>
    <property type="evidence" value="ECO:0007669"/>
    <property type="project" value="TreeGrafter"/>
</dbReference>
<dbReference type="Proteomes" id="UP000535543">
    <property type="component" value="Unassembled WGS sequence"/>
</dbReference>
<dbReference type="RefSeq" id="WP_169584462.1">
    <property type="nucleotide sequence ID" value="NZ_VCQU01000001.1"/>
</dbReference>
<proteinExistence type="predicted"/>
<dbReference type="InterPro" id="IPR005693">
    <property type="entry name" value="Mce"/>
</dbReference>
<evidence type="ECO:0000259" key="1">
    <source>
        <dbReference type="Pfam" id="PF02470"/>
    </source>
</evidence>
<feature type="domain" description="Mammalian cell entry C-terminal" evidence="2">
    <location>
        <begin position="115"/>
        <end position="324"/>
    </location>
</feature>
<gene>
    <name evidence="3" type="ORF">FGL95_01795</name>
</gene>
<sequence>MSKSAVKFAVFGVAMLCVLVLLILVLGQLRLDSRTEYNAVFADASGLGAGQPVRIAGVDVGRVQAVELDGRTANVTFDVMDDVHVTPDATLQVRYQNLLGDRYLEVTNGANIADPLGKGGTIPITQTKPALDIDALLGGLAPLTRSLDPAQIDRLSGELLSVLQGQGGTVTGILQQVAALTSRLADRDALIGAVITNLGSVLTTVGDESGALKNIIDQLQGLVSHLSEQSTPITNALVSINTGSATLSDLLLDNRPVVNRDISELNRTATVLDDGSAQIEAVLTELPEAYKRLSRLGSYGSFFNFYLCAVTLEVDGPGGAPIIAKLVQQQQGRCVTPQ</sequence>
<dbReference type="InterPro" id="IPR003399">
    <property type="entry name" value="Mce/MlaD"/>
</dbReference>
<dbReference type="NCBIfam" id="TIGR00996">
    <property type="entry name" value="Mtu_fam_mce"/>
    <property type="match status" value="1"/>
</dbReference>
<evidence type="ECO:0000313" key="4">
    <source>
        <dbReference type="Proteomes" id="UP000535543"/>
    </source>
</evidence>
<evidence type="ECO:0000313" key="3">
    <source>
        <dbReference type="EMBL" id="NMN93771.1"/>
    </source>
</evidence>
<dbReference type="EMBL" id="VCQU01000001">
    <property type="protein sequence ID" value="NMN93771.1"/>
    <property type="molecule type" value="Genomic_DNA"/>
</dbReference>
<dbReference type="PANTHER" id="PTHR33371">
    <property type="entry name" value="INTERMEMBRANE PHOSPHOLIPID TRANSPORT SYSTEM BINDING PROTEIN MLAD-RELATED"/>
    <property type="match status" value="1"/>
</dbReference>
<dbReference type="InterPro" id="IPR052336">
    <property type="entry name" value="MlaD_Phospholipid_Transporter"/>
</dbReference>
<organism evidence="3 4">
    <name type="scientific">Antrihabitans stalactiti</name>
    <dbReference type="NCBI Taxonomy" id="2584121"/>
    <lineage>
        <taxon>Bacteria</taxon>
        <taxon>Bacillati</taxon>
        <taxon>Actinomycetota</taxon>
        <taxon>Actinomycetes</taxon>
        <taxon>Mycobacteriales</taxon>
        <taxon>Nocardiaceae</taxon>
        <taxon>Antrihabitans</taxon>
    </lineage>
</organism>
<dbReference type="AlphaFoldDB" id="A0A848K5A3"/>
<keyword evidence="4" id="KW-1185">Reference proteome</keyword>
<name>A0A848K5A3_9NOCA</name>